<keyword evidence="8" id="KW-1185">Reference proteome</keyword>
<evidence type="ECO:0000256" key="4">
    <source>
        <dbReference type="ARBA" id="ARBA00023066"/>
    </source>
</evidence>
<comment type="caution">
    <text evidence="7">The sequence shown here is derived from an EMBL/GenBank/DDBJ whole genome shotgun (WGS) entry which is preliminary data.</text>
</comment>
<keyword evidence="3" id="KW-0663">Pyridoxal phosphate</keyword>
<dbReference type="NCBIfam" id="TIGR01047">
    <property type="entry name" value="nspC"/>
    <property type="match status" value="1"/>
</dbReference>
<dbReference type="CDD" id="cd06829">
    <property type="entry name" value="PLPDE_III_CANSDC"/>
    <property type="match status" value="1"/>
</dbReference>
<dbReference type="Proteomes" id="UP000628463">
    <property type="component" value="Unassembled WGS sequence"/>
</dbReference>
<protein>
    <submittedName>
        <fullName evidence="7">Carboxynorspermidine decarboxylase</fullName>
        <ecNumber evidence="7">4.1.1.96</ecNumber>
    </submittedName>
</protein>
<reference evidence="7 8" key="1">
    <citation type="submission" date="2020-08" db="EMBL/GenBank/DDBJ databases">
        <title>Genome public.</title>
        <authorList>
            <person name="Liu C."/>
            <person name="Sun Q."/>
        </authorList>
    </citation>
    <scope>NUCLEOTIDE SEQUENCE [LARGE SCALE GENOMIC DNA]</scope>
    <source>
        <strain evidence="7 8">NSJ-43</strain>
    </source>
</reference>
<organism evidence="7 8">
    <name type="scientific">Lachnospira hominis</name>
    <name type="common">ex Liu et al. 2021</name>
    <dbReference type="NCBI Taxonomy" id="2763051"/>
    <lineage>
        <taxon>Bacteria</taxon>
        <taxon>Bacillati</taxon>
        <taxon>Bacillota</taxon>
        <taxon>Clostridia</taxon>
        <taxon>Lachnospirales</taxon>
        <taxon>Lachnospiraceae</taxon>
        <taxon>Lachnospira</taxon>
    </lineage>
</organism>
<dbReference type="GO" id="GO:0016829">
    <property type="term" value="F:lyase activity"/>
    <property type="evidence" value="ECO:0007669"/>
    <property type="project" value="UniProtKB-KW"/>
</dbReference>
<evidence type="ECO:0000259" key="6">
    <source>
        <dbReference type="Pfam" id="PF00278"/>
    </source>
</evidence>
<feature type="domain" description="Orn/DAP/Arg decarboxylase 2 C-terminal" evidence="6">
    <location>
        <begin position="14"/>
        <end position="350"/>
    </location>
</feature>
<gene>
    <name evidence="7" type="primary">nspC</name>
    <name evidence="7" type="ORF">H8S01_00060</name>
</gene>
<dbReference type="Pfam" id="PF00278">
    <property type="entry name" value="Orn_DAP_Arg_deC"/>
    <property type="match status" value="1"/>
</dbReference>
<evidence type="ECO:0000313" key="7">
    <source>
        <dbReference type="EMBL" id="MBC5679361.1"/>
    </source>
</evidence>
<name>A0ABR7FW07_9FIRM</name>
<dbReference type="PIRSF" id="PIRSF038941">
    <property type="entry name" value="NspC"/>
    <property type="match status" value="1"/>
</dbReference>
<dbReference type="Gene3D" id="3.20.20.10">
    <property type="entry name" value="Alanine racemase"/>
    <property type="match status" value="1"/>
</dbReference>
<evidence type="ECO:0000256" key="2">
    <source>
        <dbReference type="ARBA" id="ARBA00022793"/>
    </source>
</evidence>
<dbReference type="PANTHER" id="PTHR43727:SF1">
    <property type="entry name" value="CARBOXYNORSPERMIDINE_CARBOXYSPERMIDINE DECARBOXYLASE"/>
    <property type="match status" value="1"/>
</dbReference>
<keyword evidence="2" id="KW-0210">Decarboxylase</keyword>
<comment type="cofactor">
    <cofactor evidence="1">
        <name>pyridoxal 5'-phosphate</name>
        <dbReference type="ChEBI" id="CHEBI:597326"/>
    </cofactor>
</comment>
<dbReference type="InterPro" id="IPR029066">
    <property type="entry name" value="PLP-binding_barrel"/>
</dbReference>
<keyword evidence="5 7" id="KW-0456">Lyase</keyword>
<dbReference type="SUPFAM" id="SSF51419">
    <property type="entry name" value="PLP-binding barrel"/>
    <property type="match status" value="1"/>
</dbReference>
<dbReference type="PANTHER" id="PTHR43727">
    <property type="entry name" value="DIAMINOPIMELATE DECARBOXYLASE"/>
    <property type="match status" value="1"/>
</dbReference>
<evidence type="ECO:0000256" key="1">
    <source>
        <dbReference type="ARBA" id="ARBA00001933"/>
    </source>
</evidence>
<evidence type="ECO:0000256" key="3">
    <source>
        <dbReference type="ARBA" id="ARBA00022898"/>
    </source>
</evidence>
<keyword evidence="4" id="KW-0745">Spermidine biosynthesis</keyword>
<evidence type="ECO:0000313" key="8">
    <source>
        <dbReference type="Proteomes" id="UP000628463"/>
    </source>
</evidence>
<dbReference type="EC" id="4.1.1.96" evidence="7"/>
<dbReference type="InterPro" id="IPR009006">
    <property type="entry name" value="Ala_racemase/Decarboxylase_C"/>
</dbReference>
<accession>A0ABR7FW07</accession>
<dbReference type="RefSeq" id="WP_186835757.1">
    <property type="nucleotide sequence ID" value="NZ_JACOPD010000001.1"/>
</dbReference>
<dbReference type="InterPro" id="IPR022643">
    <property type="entry name" value="De-COase2_C"/>
</dbReference>
<dbReference type="EMBL" id="JACOPD010000001">
    <property type="protein sequence ID" value="MBC5679361.1"/>
    <property type="molecule type" value="Genomic_DNA"/>
</dbReference>
<proteinExistence type="predicted"/>
<dbReference type="InterPro" id="IPR005730">
    <property type="entry name" value="Nsp_de-COase"/>
</dbReference>
<sequence length="393" mass="44435">MKFDELKTPAYVIDEKKLIHNLEILKSVEEHTGCHILLAQKAFSSYALYPLISQYISGTTASGIFEAELGHECMGKENHVFAPAFTDEDMDKLVKICDHVVFNSVNQLICHKEKCINNRVSFGLRVNPEHSTQGDHAIYDPCAPGSRLGVTEENLKKVLQKNPDALAGMEGIHFHTLCEQNSDDLEKTLNVVEEKFGFLMRSDSIKWVNFGGGHHITRDDYDIKRLENCINHVKRTYNVDVYVEPGEAVALNAGYLVTTVLDKVENGITTLILDTSAACHMPDVLEMPYVPPLRDAVRLDDINADIWEKPADGRFRYRLSSYTCLAGDITGDYEFDSEVNAGDRLVFEDMAIYSMVKNNTFNGIPLPDIAIMDANGDCRVWKHFDYDEFKRRL</sequence>
<evidence type="ECO:0000256" key="5">
    <source>
        <dbReference type="ARBA" id="ARBA00023239"/>
    </source>
</evidence>
<dbReference type="Gene3D" id="2.40.37.10">
    <property type="entry name" value="Lyase, Ornithine Decarboxylase, Chain A, domain 1"/>
    <property type="match status" value="1"/>
</dbReference>
<dbReference type="SUPFAM" id="SSF50621">
    <property type="entry name" value="Alanine racemase C-terminal domain-like"/>
    <property type="match status" value="1"/>
</dbReference>